<dbReference type="PROSITE" id="PS51462">
    <property type="entry name" value="NUDIX"/>
    <property type="match status" value="1"/>
</dbReference>
<reference evidence="5" key="1">
    <citation type="submission" date="2023-03" db="EMBL/GenBank/DDBJ databases">
        <title>Massive genome expansion in bonnet fungi (Mycena s.s.) driven by repeated elements and novel gene families across ecological guilds.</title>
        <authorList>
            <consortium name="Lawrence Berkeley National Laboratory"/>
            <person name="Harder C.B."/>
            <person name="Miyauchi S."/>
            <person name="Viragh M."/>
            <person name="Kuo A."/>
            <person name="Thoen E."/>
            <person name="Andreopoulos B."/>
            <person name="Lu D."/>
            <person name="Skrede I."/>
            <person name="Drula E."/>
            <person name="Henrissat B."/>
            <person name="Morin E."/>
            <person name="Kohler A."/>
            <person name="Barry K."/>
            <person name="LaButti K."/>
            <person name="Morin E."/>
            <person name="Salamov A."/>
            <person name="Lipzen A."/>
            <person name="Mereny Z."/>
            <person name="Hegedus B."/>
            <person name="Baldrian P."/>
            <person name="Stursova M."/>
            <person name="Weitz H."/>
            <person name="Taylor A."/>
            <person name="Grigoriev I.V."/>
            <person name="Nagy L.G."/>
            <person name="Martin F."/>
            <person name="Kauserud H."/>
        </authorList>
    </citation>
    <scope>NUCLEOTIDE SEQUENCE</scope>
    <source>
        <strain evidence="5">CBHHK200</strain>
    </source>
</reference>
<proteinExistence type="inferred from homology"/>
<feature type="domain" description="Nudix hydrolase" evidence="4">
    <location>
        <begin position="76"/>
        <end position="236"/>
    </location>
</feature>
<evidence type="ECO:0000259" key="4">
    <source>
        <dbReference type="PROSITE" id="PS51462"/>
    </source>
</evidence>
<dbReference type="Proteomes" id="UP001218188">
    <property type="component" value="Unassembled WGS sequence"/>
</dbReference>
<keyword evidence="1 2" id="KW-0378">Hydrolase</keyword>
<dbReference type="PROSITE" id="PS00893">
    <property type="entry name" value="NUDIX_BOX"/>
    <property type="match status" value="1"/>
</dbReference>
<evidence type="ECO:0000256" key="2">
    <source>
        <dbReference type="RuleBase" id="RU003476"/>
    </source>
</evidence>
<organism evidence="5 6">
    <name type="scientific">Mycena alexandri</name>
    <dbReference type="NCBI Taxonomy" id="1745969"/>
    <lineage>
        <taxon>Eukaryota</taxon>
        <taxon>Fungi</taxon>
        <taxon>Dikarya</taxon>
        <taxon>Basidiomycota</taxon>
        <taxon>Agaricomycotina</taxon>
        <taxon>Agaricomycetes</taxon>
        <taxon>Agaricomycetidae</taxon>
        <taxon>Agaricales</taxon>
        <taxon>Marasmiineae</taxon>
        <taxon>Mycenaceae</taxon>
        <taxon>Mycena</taxon>
    </lineage>
</organism>
<comment type="similarity">
    <text evidence="2">Belongs to the Nudix hydrolase family.</text>
</comment>
<dbReference type="InterPro" id="IPR015797">
    <property type="entry name" value="NUDIX_hydrolase-like_dom_sf"/>
</dbReference>
<evidence type="ECO:0000256" key="1">
    <source>
        <dbReference type="ARBA" id="ARBA00022801"/>
    </source>
</evidence>
<dbReference type="SUPFAM" id="SSF55811">
    <property type="entry name" value="Nudix"/>
    <property type="match status" value="1"/>
</dbReference>
<dbReference type="PRINTS" id="PR00502">
    <property type="entry name" value="NUDIXFAMILY"/>
</dbReference>
<dbReference type="GO" id="GO:0006754">
    <property type="term" value="P:ATP biosynthetic process"/>
    <property type="evidence" value="ECO:0007669"/>
    <property type="project" value="TreeGrafter"/>
</dbReference>
<accession>A0AAD6TBM2</accession>
<protein>
    <submittedName>
        <fullName evidence="5">NUDIX hydrolase domain-like protein</fullName>
    </submittedName>
</protein>
<dbReference type="CDD" id="cd02883">
    <property type="entry name" value="NUDIX_Hydrolase"/>
    <property type="match status" value="1"/>
</dbReference>
<evidence type="ECO:0000313" key="6">
    <source>
        <dbReference type="Proteomes" id="UP001218188"/>
    </source>
</evidence>
<dbReference type="InterPro" id="IPR020084">
    <property type="entry name" value="NUDIX_hydrolase_CS"/>
</dbReference>
<dbReference type="GO" id="GO:0004081">
    <property type="term" value="F:bis(5'-nucleosyl)-tetraphosphatase (asymmetrical) activity"/>
    <property type="evidence" value="ECO:0007669"/>
    <property type="project" value="TreeGrafter"/>
</dbReference>
<evidence type="ECO:0000313" key="5">
    <source>
        <dbReference type="EMBL" id="KAJ7042958.1"/>
    </source>
</evidence>
<feature type="compositionally biased region" description="Low complexity" evidence="3">
    <location>
        <begin position="1"/>
        <end position="35"/>
    </location>
</feature>
<keyword evidence="6" id="KW-1185">Reference proteome</keyword>
<evidence type="ECO:0000256" key="3">
    <source>
        <dbReference type="SAM" id="MobiDB-lite"/>
    </source>
</evidence>
<comment type="caution">
    <text evidence="5">The sequence shown here is derived from an EMBL/GenBank/DDBJ whole genome shotgun (WGS) entry which is preliminary data.</text>
</comment>
<dbReference type="AlphaFoldDB" id="A0AAD6TBM2"/>
<dbReference type="Gene3D" id="3.90.79.10">
    <property type="entry name" value="Nucleoside Triphosphate Pyrophosphohydrolase"/>
    <property type="match status" value="1"/>
</dbReference>
<dbReference type="PANTHER" id="PTHR21340:SF0">
    <property type="entry name" value="BIS(5'-NUCLEOSYL)-TETRAPHOSPHATASE [ASYMMETRICAL]"/>
    <property type="match status" value="1"/>
</dbReference>
<name>A0AAD6TBM2_9AGAR</name>
<sequence length="273" mass="30311">MAQTRRTQRTQQSPAVAAASGPSQPQQTSQGEQPQNAAQPTQGLLSRWRLPVAPPPPRMSPWSSAQVPDSMWADTNLLLGAGMVVLQPATSKIVVVYESKKKYWFLPKGRKDVGESLEQAALREAHEESGYRVEFLPLHTHSRAPLPPNTPTRDLNSEPIYITTQAFAARTRNNRSAPPGEYLTFWYVGQIPADAVREEGTGMPDEVNYEAHLLSLDEAVGRLDSVEGAIVQYAWETAQRTLKIIRQDRAEAERLERQRLRAGSGFRARSSSA</sequence>
<dbReference type="InterPro" id="IPR051325">
    <property type="entry name" value="Nudix_hydrolase_domain"/>
</dbReference>
<dbReference type="GO" id="GO:0006167">
    <property type="term" value="P:AMP biosynthetic process"/>
    <property type="evidence" value="ECO:0007669"/>
    <property type="project" value="TreeGrafter"/>
</dbReference>
<feature type="region of interest" description="Disordered" evidence="3">
    <location>
        <begin position="1"/>
        <end position="65"/>
    </location>
</feature>
<dbReference type="InterPro" id="IPR020476">
    <property type="entry name" value="Nudix_hydrolase"/>
</dbReference>
<dbReference type="InterPro" id="IPR000086">
    <property type="entry name" value="NUDIX_hydrolase_dom"/>
</dbReference>
<dbReference type="EMBL" id="JARJCM010000011">
    <property type="protein sequence ID" value="KAJ7042958.1"/>
    <property type="molecule type" value="Genomic_DNA"/>
</dbReference>
<gene>
    <name evidence="5" type="ORF">C8F04DRAFT_1075418</name>
</gene>
<dbReference type="Pfam" id="PF00293">
    <property type="entry name" value="NUDIX"/>
    <property type="match status" value="1"/>
</dbReference>
<dbReference type="PANTHER" id="PTHR21340">
    <property type="entry name" value="DIADENOSINE 5,5-P1,P4-TETRAPHOSPHATE PYROPHOSPHOHYDROLASE MUTT"/>
    <property type="match status" value="1"/>
</dbReference>